<evidence type="ECO:0000256" key="3">
    <source>
        <dbReference type="PROSITE-ProRule" id="PRU00708"/>
    </source>
</evidence>
<dbReference type="Gene3D" id="1.25.40.10">
    <property type="entry name" value="Tetratricopeptide repeat domain"/>
    <property type="match status" value="4"/>
</dbReference>
<dbReference type="PANTHER" id="PTHR47938:SF9">
    <property type="entry name" value="OS10G0422300 PROTEIN"/>
    <property type="match status" value="1"/>
</dbReference>
<feature type="repeat" description="PPR" evidence="3">
    <location>
        <begin position="239"/>
        <end position="273"/>
    </location>
</feature>
<gene>
    <name evidence="6 7" type="primary">LOC110799897</name>
</gene>
<comment type="similarity">
    <text evidence="1">Belongs to the PPR family. P subfamily.</text>
</comment>
<reference evidence="5" key="1">
    <citation type="journal article" date="2021" name="Nat. Commun.">
        <title>Genomic analyses provide insights into spinach domestication and the genetic basis of agronomic traits.</title>
        <authorList>
            <person name="Cai X."/>
            <person name="Sun X."/>
            <person name="Xu C."/>
            <person name="Sun H."/>
            <person name="Wang X."/>
            <person name="Ge C."/>
            <person name="Zhang Z."/>
            <person name="Wang Q."/>
            <person name="Fei Z."/>
            <person name="Jiao C."/>
            <person name="Wang Q."/>
        </authorList>
    </citation>
    <scope>NUCLEOTIDE SEQUENCE [LARGE SCALE GENOMIC DNA]</scope>
    <source>
        <strain evidence="5">cv. Varoflay</strain>
    </source>
</reference>
<dbReference type="RefSeq" id="XP_021860860.1">
    <property type="nucleotide sequence ID" value="XM_022005168.1"/>
</dbReference>
<dbReference type="NCBIfam" id="TIGR00756">
    <property type="entry name" value="PPR"/>
    <property type="match status" value="6"/>
</dbReference>
<sequence>MKRHKTLLANLSLVSNALQELLIPSFPQNYVKFHQFHQITANPPNPISKSPNFNTPSPRKPLDFITVCQTLSSYNNDYNRALEFFNWVENDCGFQHNTETYNSMIDILGKFFEFDKCWEFIQIMRKHSFSMPNYTTFSIMFKRYIAAHYVSEAIDMFDRLGEFDLKDETSFCNLIDALCEYKHVIEAEDLWVKRQLFVKFVTEPTKVYNMMLRGYAKMGWWSKCRGFWEEMDGKGVRKDLVTYSIFMDAQCKCGKPWKAIQLYKEMRRKRMQLDVVVYNTVIHAIGLKEGVDFSVRMLREMKDLGCEPNVVTYNTVIKLLCENGRMKDAYGMLYQMRKMGCQPDVITYHCFFRCLVEPKELLRLFERMLESGVTPRMDTYVMLMRKFGRWGFLRPVYIVWDKMKKLGCSPNEAAYNALIDALLQKGMVDMARKYDQEMLAKGLSAKPREELGTKTSIDRSGDVEL</sequence>
<evidence type="ECO:0000313" key="7">
    <source>
        <dbReference type="RefSeq" id="XP_021860860.1"/>
    </source>
</evidence>
<dbReference type="KEGG" id="soe:110799897"/>
<feature type="repeat" description="PPR" evidence="3">
    <location>
        <begin position="309"/>
        <end position="343"/>
    </location>
</feature>
<dbReference type="GO" id="GO:0000963">
    <property type="term" value="P:mitochondrial RNA processing"/>
    <property type="evidence" value="ECO:0000318"/>
    <property type="project" value="GO_Central"/>
</dbReference>
<dbReference type="PANTHER" id="PTHR47938">
    <property type="entry name" value="RESPIRATORY COMPLEX I CHAPERONE (CIA84), PUTATIVE (AFU_ORTHOLOGUE AFUA_2G06020)-RELATED"/>
    <property type="match status" value="1"/>
</dbReference>
<keyword evidence="5" id="KW-1185">Reference proteome</keyword>
<dbReference type="GeneID" id="110799897"/>
<dbReference type="InterPro" id="IPR011990">
    <property type="entry name" value="TPR-like_helical_dom_sf"/>
</dbReference>
<dbReference type="AlphaFoldDB" id="A0A9R0K708"/>
<evidence type="ECO:0000313" key="5">
    <source>
        <dbReference type="Proteomes" id="UP000813463"/>
    </source>
</evidence>
<reference evidence="6 7" key="2">
    <citation type="submission" date="2025-04" db="UniProtKB">
        <authorList>
            <consortium name="RefSeq"/>
        </authorList>
    </citation>
    <scope>IDENTIFICATION</scope>
</reference>
<dbReference type="Pfam" id="PF13041">
    <property type="entry name" value="PPR_2"/>
    <property type="match status" value="2"/>
</dbReference>
<dbReference type="Pfam" id="PF01535">
    <property type="entry name" value="PPR"/>
    <property type="match status" value="4"/>
</dbReference>
<feature type="repeat" description="PPR" evidence="3">
    <location>
        <begin position="411"/>
        <end position="445"/>
    </location>
</feature>
<feature type="repeat" description="PPR" evidence="3">
    <location>
        <begin position="274"/>
        <end position="308"/>
    </location>
</feature>
<evidence type="ECO:0000256" key="1">
    <source>
        <dbReference type="ARBA" id="ARBA00007626"/>
    </source>
</evidence>
<feature type="signal peptide" evidence="4">
    <location>
        <begin position="1"/>
        <end position="19"/>
    </location>
</feature>
<proteinExistence type="inferred from homology"/>
<feature type="chain" id="PRO_5044700952" evidence="4">
    <location>
        <begin position="20"/>
        <end position="465"/>
    </location>
</feature>
<feature type="repeat" description="PPR" evidence="3">
    <location>
        <begin position="204"/>
        <end position="238"/>
    </location>
</feature>
<dbReference type="PROSITE" id="PS51375">
    <property type="entry name" value="PPR"/>
    <property type="match status" value="7"/>
</dbReference>
<evidence type="ECO:0000313" key="6">
    <source>
        <dbReference type="RefSeq" id="XP_021860859.1"/>
    </source>
</evidence>
<dbReference type="GO" id="GO:0000373">
    <property type="term" value="P:Group II intron splicing"/>
    <property type="evidence" value="ECO:0000318"/>
    <property type="project" value="GO_Central"/>
</dbReference>
<dbReference type="OrthoDB" id="185373at2759"/>
<evidence type="ECO:0000256" key="4">
    <source>
        <dbReference type="SAM" id="SignalP"/>
    </source>
</evidence>
<dbReference type="InterPro" id="IPR002885">
    <property type="entry name" value="PPR_rpt"/>
</dbReference>
<dbReference type="Proteomes" id="UP000813463">
    <property type="component" value="Chromosome 2"/>
</dbReference>
<keyword evidence="4" id="KW-0732">Signal</keyword>
<dbReference type="GO" id="GO:0003729">
    <property type="term" value="F:mRNA binding"/>
    <property type="evidence" value="ECO:0000318"/>
    <property type="project" value="GO_Central"/>
</dbReference>
<evidence type="ECO:0000256" key="2">
    <source>
        <dbReference type="ARBA" id="ARBA00022737"/>
    </source>
</evidence>
<dbReference type="RefSeq" id="XP_021860859.1">
    <property type="nucleotide sequence ID" value="XM_022005167.1"/>
</dbReference>
<name>A0A9R0K708_SPIOL</name>
<accession>A0A9R0K708</accession>
<feature type="repeat" description="PPR" evidence="3">
    <location>
        <begin position="97"/>
        <end position="131"/>
    </location>
</feature>
<protein>
    <submittedName>
        <fullName evidence="6 7">Pentatricopeptide repeat-containing protein At1g80550, mitochondrial</fullName>
    </submittedName>
</protein>
<dbReference type="GO" id="GO:0005739">
    <property type="term" value="C:mitochondrion"/>
    <property type="evidence" value="ECO:0007669"/>
    <property type="project" value="TreeGrafter"/>
</dbReference>
<feature type="repeat" description="PPR" evidence="3">
    <location>
        <begin position="376"/>
        <end position="410"/>
    </location>
</feature>
<keyword evidence="2" id="KW-0677">Repeat</keyword>
<organism evidence="5 6">
    <name type="scientific">Spinacia oleracea</name>
    <name type="common">Spinach</name>
    <dbReference type="NCBI Taxonomy" id="3562"/>
    <lineage>
        <taxon>Eukaryota</taxon>
        <taxon>Viridiplantae</taxon>
        <taxon>Streptophyta</taxon>
        <taxon>Embryophyta</taxon>
        <taxon>Tracheophyta</taxon>
        <taxon>Spermatophyta</taxon>
        <taxon>Magnoliopsida</taxon>
        <taxon>eudicotyledons</taxon>
        <taxon>Gunneridae</taxon>
        <taxon>Pentapetalae</taxon>
        <taxon>Caryophyllales</taxon>
        <taxon>Chenopodiaceae</taxon>
        <taxon>Chenopodioideae</taxon>
        <taxon>Anserineae</taxon>
        <taxon>Spinacia</taxon>
    </lineage>
</organism>